<evidence type="ECO:0000313" key="1">
    <source>
        <dbReference type="EMBL" id="GEB54736.1"/>
    </source>
</evidence>
<proteinExistence type="predicted"/>
<comment type="caution">
    <text evidence="1">The sequence shown here is derived from an EMBL/GenBank/DDBJ whole genome shotgun (WGS) entry which is preliminary data.</text>
</comment>
<dbReference type="Gene3D" id="2.60.20.10">
    <property type="entry name" value="Crystallins"/>
    <property type="match status" value="1"/>
</dbReference>
<organism evidence="1 2">
    <name type="scientific">Streptomyces gardneri</name>
    <dbReference type="NCBI Taxonomy" id="66892"/>
    <lineage>
        <taxon>Bacteria</taxon>
        <taxon>Bacillati</taxon>
        <taxon>Actinomycetota</taxon>
        <taxon>Actinomycetes</taxon>
        <taxon>Kitasatosporales</taxon>
        <taxon>Streptomycetaceae</taxon>
        <taxon>Streptomyces</taxon>
    </lineage>
</organism>
<protein>
    <submittedName>
        <fullName evidence="1">Uncharacterized protein</fullName>
    </submittedName>
</protein>
<dbReference type="RefSeq" id="WP_141292537.1">
    <property type="nucleotide sequence ID" value="NZ_BJMN01000002.1"/>
</dbReference>
<gene>
    <name evidence="1" type="ORF">SGA01_03410</name>
</gene>
<dbReference type="AlphaFoldDB" id="A0A4Y3RAJ2"/>
<dbReference type="EMBL" id="BJMN01000002">
    <property type="protein sequence ID" value="GEB54736.1"/>
    <property type="molecule type" value="Genomic_DNA"/>
</dbReference>
<dbReference type="OrthoDB" id="3520230at2"/>
<evidence type="ECO:0000313" key="2">
    <source>
        <dbReference type="Proteomes" id="UP000315226"/>
    </source>
</evidence>
<dbReference type="Proteomes" id="UP000315226">
    <property type="component" value="Unassembled WGS sequence"/>
</dbReference>
<name>A0A4Y3RAJ2_9ACTN</name>
<accession>A0A4Y3RAJ2</accession>
<reference evidence="1 2" key="1">
    <citation type="submission" date="2019-06" db="EMBL/GenBank/DDBJ databases">
        <title>Whole genome shotgun sequence of Streptomyces gardneri NBRC 12865.</title>
        <authorList>
            <person name="Hosoyama A."/>
            <person name="Uohara A."/>
            <person name="Ohji S."/>
            <person name="Ichikawa N."/>
        </authorList>
    </citation>
    <scope>NUCLEOTIDE SEQUENCE [LARGE SCALE GENOMIC DNA]</scope>
    <source>
        <strain evidence="1 2">NBRC 12865</strain>
    </source>
</reference>
<keyword evidence="2" id="KW-1185">Reference proteome</keyword>
<sequence length="239" mass="26953">MTQQMNRNIAEPGHEEMVARVRESLKKSGIDSFDAIVERLAATAPRITHEDHLMMIGHTEGEAQLPPRPHRPPEMMVVIDGETNEPETVHEFDGQALYSTPGLDGKGNEVLYMFTSLEGMRDHLVAHARHGDIGTSNPDSLSVDSHYYEHDDLGGDWLQNGPGRGWSNLKNVPRGIFGLGDWNDIISSVDWCRWHITLFDRPNWGGSRLELPAGRTRYHLSNFGWNDCVSGTVNWGRRF</sequence>